<evidence type="ECO:0000256" key="3">
    <source>
        <dbReference type="SAM" id="SignalP"/>
    </source>
</evidence>
<feature type="signal peptide" evidence="3">
    <location>
        <begin position="1"/>
        <end position="20"/>
    </location>
</feature>
<name>A0ABS9EDM9_9FLAO</name>
<sequence>MKKLSLILILLLSLSGFSQQREFHKRDSNRSTMTSEQRATLMSKQMALNLELSAAQQKEVKELMKQEAELRQARKEEYIKMKEEGAERTKTSRYEMMNARLDKQLAFQQKMKKVLNEEQYETWKKSMHHQLEKRRSFREGRRRK</sequence>
<evidence type="ECO:0000256" key="2">
    <source>
        <dbReference type="SAM" id="MobiDB-lite"/>
    </source>
</evidence>
<evidence type="ECO:0000313" key="5">
    <source>
        <dbReference type="Proteomes" id="UP001179363"/>
    </source>
</evidence>
<feature type="region of interest" description="Disordered" evidence="2">
    <location>
        <begin position="124"/>
        <end position="144"/>
    </location>
</feature>
<accession>A0ABS9EDM9</accession>
<dbReference type="Proteomes" id="UP001179363">
    <property type="component" value="Unassembled WGS sequence"/>
</dbReference>
<keyword evidence="3" id="KW-0732">Signal</keyword>
<keyword evidence="1" id="KW-0175">Coiled coil</keyword>
<feature type="chain" id="PRO_5046584039" description="DUF4890 domain-containing protein" evidence="3">
    <location>
        <begin position="21"/>
        <end position="144"/>
    </location>
</feature>
<evidence type="ECO:0008006" key="6">
    <source>
        <dbReference type="Google" id="ProtNLM"/>
    </source>
</evidence>
<reference evidence="4" key="1">
    <citation type="submission" date="2022-01" db="EMBL/GenBank/DDBJ databases">
        <title>Gillisia lutea sp. nov., isolated from marine plastic residues from the Malvarosa beach (Valencia, Spain).</title>
        <authorList>
            <person name="Vidal-Verdu A."/>
            <person name="Molina-Menor E."/>
            <person name="Satari L."/>
            <person name="Pascual J."/>
            <person name="Pereto J."/>
            <person name="Porcar M."/>
        </authorList>
    </citation>
    <scope>NUCLEOTIDE SEQUENCE</scope>
    <source>
        <strain evidence="4">M10.2A</strain>
    </source>
</reference>
<feature type="coiled-coil region" evidence="1">
    <location>
        <begin position="53"/>
        <end position="118"/>
    </location>
</feature>
<protein>
    <recommendedName>
        <fullName evidence="6">DUF4890 domain-containing protein</fullName>
    </recommendedName>
</protein>
<dbReference type="RefSeq" id="WP_236133022.1">
    <property type="nucleotide sequence ID" value="NZ_JAKGTH010000006.1"/>
</dbReference>
<gene>
    <name evidence="4" type="ORF">L1I30_04340</name>
</gene>
<keyword evidence="5" id="KW-1185">Reference proteome</keyword>
<organism evidence="4 5">
    <name type="scientific">Gillisia lutea</name>
    <dbReference type="NCBI Taxonomy" id="2909668"/>
    <lineage>
        <taxon>Bacteria</taxon>
        <taxon>Pseudomonadati</taxon>
        <taxon>Bacteroidota</taxon>
        <taxon>Flavobacteriia</taxon>
        <taxon>Flavobacteriales</taxon>
        <taxon>Flavobacteriaceae</taxon>
        <taxon>Gillisia</taxon>
    </lineage>
</organism>
<dbReference type="EMBL" id="JAKGTH010000006">
    <property type="protein sequence ID" value="MCF4100888.1"/>
    <property type="molecule type" value="Genomic_DNA"/>
</dbReference>
<proteinExistence type="predicted"/>
<comment type="caution">
    <text evidence="4">The sequence shown here is derived from an EMBL/GenBank/DDBJ whole genome shotgun (WGS) entry which is preliminary data.</text>
</comment>
<evidence type="ECO:0000256" key="1">
    <source>
        <dbReference type="SAM" id="Coils"/>
    </source>
</evidence>
<evidence type="ECO:0000313" key="4">
    <source>
        <dbReference type="EMBL" id="MCF4100888.1"/>
    </source>
</evidence>